<sequence>MGAKSDFVSLNVLNNDTTSFSMQYKNKDHANAGAPLMEQLANSAKLSALILCLDQAQLLSEQLLNELNSRDKRINAIEQELLLAQQEIKQLKSTH</sequence>
<feature type="coiled-coil region" evidence="1">
    <location>
        <begin position="60"/>
        <end position="94"/>
    </location>
</feature>
<proteinExistence type="predicted"/>
<reference evidence="2 3" key="1">
    <citation type="submission" date="2021-03" db="EMBL/GenBank/DDBJ databases">
        <title>First Case of infection caused by Chromobacterium haemolyticum derived from water in China.</title>
        <authorList>
            <person name="Chen J."/>
            <person name="Liu C."/>
        </authorList>
    </citation>
    <scope>NUCLEOTIDE SEQUENCE [LARGE SCALE GENOMIC DNA]</scope>
    <source>
        <strain evidence="2 3">WJ-5</strain>
    </source>
</reference>
<keyword evidence="3" id="KW-1185">Reference proteome</keyword>
<dbReference type="EMBL" id="JAFLRD010000003">
    <property type="protein sequence ID" value="MBO0414811.1"/>
    <property type="molecule type" value="Genomic_DNA"/>
</dbReference>
<comment type="caution">
    <text evidence="2">The sequence shown here is derived from an EMBL/GenBank/DDBJ whole genome shotgun (WGS) entry which is preliminary data.</text>
</comment>
<dbReference type="GeneID" id="58560828"/>
<accession>A0ABS3GIC7</accession>
<evidence type="ECO:0000256" key="1">
    <source>
        <dbReference type="SAM" id="Coils"/>
    </source>
</evidence>
<gene>
    <name evidence="2" type="ORF">J1C50_04760</name>
</gene>
<evidence type="ECO:0000313" key="3">
    <source>
        <dbReference type="Proteomes" id="UP000664349"/>
    </source>
</evidence>
<dbReference type="RefSeq" id="WP_141113286.1">
    <property type="nucleotide sequence ID" value="NZ_AP019312.1"/>
</dbReference>
<dbReference type="Proteomes" id="UP000664349">
    <property type="component" value="Unassembled WGS sequence"/>
</dbReference>
<name>A0ABS3GIC7_9NEIS</name>
<evidence type="ECO:0008006" key="4">
    <source>
        <dbReference type="Google" id="ProtNLM"/>
    </source>
</evidence>
<protein>
    <recommendedName>
        <fullName evidence="4">DUF1843 domain-containing protein</fullName>
    </recommendedName>
</protein>
<evidence type="ECO:0000313" key="2">
    <source>
        <dbReference type="EMBL" id="MBO0414811.1"/>
    </source>
</evidence>
<organism evidence="2 3">
    <name type="scientific">Chromobacterium haemolyticum</name>
    <dbReference type="NCBI Taxonomy" id="394935"/>
    <lineage>
        <taxon>Bacteria</taxon>
        <taxon>Pseudomonadati</taxon>
        <taxon>Pseudomonadota</taxon>
        <taxon>Betaproteobacteria</taxon>
        <taxon>Neisseriales</taxon>
        <taxon>Chromobacteriaceae</taxon>
        <taxon>Chromobacterium</taxon>
    </lineage>
</organism>
<keyword evidence="1" id="KW-0175">Coiled coil</keyword>